<comment type="similarity">
    <text evidence="5">Belongs to the ScpB family.</text>
</comment>
<dbReference type="InterPro" id="IPR036388">
    <property type="entry name" value="WH-like_DNA-bd_sf"/>
</dbReference>
<keyword evidence="7" id="KW-1185">Reference proteome</keyword>
<dbReference type="PANTHER" id="PTHR34298">
    <property type="entry name" value="SEGREGATION AND CONDENSATION PROTEIN B"/>
    <property type="match status" value="1"/>
</dbReference>
<evidence type="ECO:0000256" key="2">
    <source>
        <dbReference type="ARBA" id="ARBA00022618"/>
    </source>
</evidence>
<dbReference type="HAMAP" id="MF_01804">
    <property type="entry name" value="ScpB"/>
    <property type="match status" value="1"/>
</dbReference>
<dbReference type="RefSeq" id="WP_091656468.1">
    <property type="nucleotide sequence ID" value="NZ_FONT01000001.1"/>
</dbReference>
<reference evidence="6 7" key="1">
    <citation type="submission" date="2016-10" db="EMBL/GenBank/DDBJ databases">
        <authorList>
            <person name="de Groot N.N."/>
        </authorList>
    </citation>
    <scope>NUCLEOTIDE SEQUENCE [LARGE SCALE GENOMIC DNA]</scope>
    <source>
        <strain evidence="6 7">DSM 23995</strain>
    </source>
</reference>
<evidence type="ECO:0000313" key="6">
    <source>
        <dbReference type="EMBL" id="SFE32649.1"/>
    </source>
</evidence>
<dbReference type="GO" id="GO:0005737">
    <property type="term" value="C:cytoplasm"/>
    <property type="evidence" value="ECO:0007669"/>
    <property type="project" value="UniProtKB-SubCell"/>
</dbReference>
<dbReference type="GO" id="GO:0051301">
    <property type="term" value="P:cell division"/>
    <property type="evidence" value="ECO:0007669"/>
    <property type="project" value="UniProtKB-KW"/>
</dbReference>
<comment type="subcellular location">
    <subcellularLocation>
        <location evidence="5">Cytoplasm</location>
    </subcellularLocation>
    <text evidence="5">Associated with two foci at the outer edges of the nucleoid region in young cells, and at four foci within both cell halves in older cells.</text>
</comment>
<evidence type="ECO:0000256" key="5">
    <source>
        <dbReference type="HAMAP-Rule" id="MF_01804"/>
    </source>
</evidence>
<dbReference type="InterPro" id="IPR036390">
    <property type="entry name" value="WH_DNA-bd_sf"/>
</dbReference>
<protein>
    <recommendedName>
        <fullName evidence="5">Segregation and condensation protein B</fullName>
    </recommendedName>
</protein>
<dbReference type="NCBIfam" id="TIGR00281">
    <property type="entry name" value="SMC-Scp complex subunit ScpB"/>
    <property type="match status" value="1"/>
</dbReference>
<dbReference type="Proteomes" id="UP000199516">
    <property type="component" value="Unassembled WGS sequence"/>
</dbReference>
<evidence type="ECO:0000256" key="4">
    <source>
        <dbReference type="ARBA" id="ARBA00023306"/>
    </source>
</evidence>
<sequence>MSQNIHAIILGMLYVRGQEGLLLKETAELLDITVEEAEHQLETCKEYTDLYVPGLQIIRIEDTYRLVTKDEIAPYIQKLMRPASKGKLSQAALETLAIVAYNQPVSRTEIEEIRGVKSEAALSTLVNKEFIQEAGRAASIGRPILYKTTERFLEHFHLSSLEDLPDLEDVTSEEEDGSHGEEAELFFQSINNQL</sequence>
<keyword evidence="1 5" id="KW-0963">Cytoplasm</keyword>
<keyword evidence="4 5" id="KW-0131">Cell cycle</keyword>
<dbReference type="GO" id="GO:0006260">
    <property type="term" value="P:DNA replication"/>
    <property type="evidence" value="ECO:0007669"/>
    <property type="project" value="UniProtKB-UniRule"/>
</dbReference>
<dbReference type="SUPFAM" id="SSF46785">
    <property type="entry name" value="Winged helix' DNA-binding domain"/>
    <property type="match status" value="2"/>
</dbReference>
<gene>
    <name evidence="5" type="primary">scpB</name>
    <name evidence="6" type="ORF">SAMN05192532_101318</name>
</gene>
<organism evidence="6 7">
    <name type="scientific">Alteribacillus iranensis</name>
    <dbReference type="NCBI Taxonomy" id="930128"/>
    <lineage>
        <taxon>Bacteria</taxon>
        <taxon>Bacillati</taxon>
        <taxon>Bacillota</taxon>
        <taxon>Bacilli</taxon>
        <taxon>Bacillales</taxon>
        <taxon>Bacillaceae</taxon>
        <taxon>Alteribacillus</taxon>
    </lineage>
</organism>
<evidence type="ECO:0000256" key="3">
    <source>
        <dbReference type="ARBA" id="ARBA00022829"/>
    </source>
</evidence>
<dbReference type="PANTHER" id="PTHR34298:SF2">
    <property type="entry name" value="SEGREGATION AND CONDENSATION PROTEIN B"/>
    <property type="match status" value="1"/>
</dbReference>
<keyword evidence="2 5" id="KW-0132">Cell division</keyword>
<evidence type="ECO:0000256" key="1">
    <source>
        <dbReference type="ARBA" id="ARBA00022490"/>
    </source>
</evidence>
<dbReference type="GO" id="GO:0051304">
    <property type="term" value="P:chromosome separation"/>
    <property type="evidence" value="ECO:0007669"/>
    <property type="project" value="InterPro"/>
</dbReference>
<comment type="function">
    <text evidence="5">Participates in chromosomal partition during cell division. May act via the formation of a condensin-like complex containing Smc and ScpA that pull DNA away from mid-cell into both cell halves.</text>
</comment>
<dbReference type="AlphaFoldDB" id="A0A1I1ZLT7"/>
<dbReference type="OrthoDB" id="9806226at2"/>
<dbReference type="PIRSF" id="PIRSF019345">
    <property type="entry name" value="ScpB"/>
    <property type="match status" value="1"/>
</dbReference>
<dbReference type="EMBL" id="FONT01000001">
    <property type="protein sequence ID" value="SFE32649.1"/>
    <property type="molecule type" value="Genomic_DNA"/>
</dbReference>
<dbReference type="Pfam" id="PF04079">
    <property type="entry name" value="SMC_ScpB"/>
    <property type="match status" value="1"/>
</dbReference>
<accession>A0A1I1ZLT7</accession>
<dbReference type="InterPro" id="IPR005234">
    <property type="entry name" value="ScpB_csome_segregation"/>
</dbReference>
<proteinExistence type="inferred from homology"/>
<dbReference type="STRING" id="930128.SAMN05192532_101318"/>
<evidence type="ECO:0000313" key="7">
    <source>
        <dbReference type="Proteomes" id="UP000199516"/>
    </source>
</evidence>
<dbReference type="Gene3D" id="1.10.10.10">
    <property type="entry name" value="Winged helix-like DNA-binding domain superfamily/Winged helix DNA-binding domain"/>
    <property type="match status" value="2"/>
</dbReference>
<keyword evidence="3 5" id="KW-0159">Chromosome partition</keyword>
<name>A0A1I1ZLT7_9BACI</name>
<comment type="subunit">
    <text evidence="5">Homodimer. Homodimerization may be required to stabilize the binding of ScpA to the Smc head domains. Component of a cohesin-like complex composed of ScpA, ScpB and the Smc homodimer, in which ScpA and ScpB bind to the head domain of Smc. The presence of the three proteins is required for the association of the complex with DNA.</text>
</comment>